<evidence type="ECO:0000256" key="3">
    <source>
        <dbReference type="ARBA" id="ARBA00022692"/>
    </source>
</evidence>
<keyword evidence="5 15" id="KW-0067">ATP-binding</keyword>
<keyword evidence="3 12" id="KW-0812">Transmembrane</keyword>
<feature type="transmembrane region" description="Helical" evidence="12">
    <location>
        <begin position="121"/>
        <end position="145"/>
    </location>
</feature>
<sequence length="713" mass="78181">MSEPINVKQSDGIQSQTPGDAVMSNHTKEGQVDSQSVEKSQAYKSDRQGGKAVSTSARAPEGTTKRLMGYILRYRWQCVVIIVGILICAATQSLPSFVLQPLIDNCIMPFVHAEKPDWGPLIHMTIVVGLMYALGMVASFVWNYMVVGVEQGVLKTIRDEMFDHQQTLPIRYFDTHEHGDMMSRYTNDTDTLRQMISQALPQLLISGASVVAVVFAMLWLSVPFTVFTLLFVALMLLVVKVIVSRSGRYFIRQQETIGAVNAFVEEAVNGQKVIKVFNHEDATQSDFDKRNEALCRASAKANIYANITMPVMGNMGNVLYVLLAIVGGVAGINGWFNFGLSGAGALSIGAIVSFLTLSKALINPISQISSQINMIMMALAGASRIFKLIDEPSESDEGSVCLVSVELASDGRTMTETDRPTGHWAWKRAADDDGTRSLEAAKHLKGSAREVALKAHERAVTSEDGRLTLLQGDVRFTNVSFGYNPDKTVLHDITWFAKPGQKVALVGATGAGKTTITNLINRFYDVQEGQILYDGIDVKNIRKADLRRSLGIVLQDVNLFEGSVLDNIRYGKLEATDEECIAAAKRTNADGFIRMLPKGYDTVLKGDGSGLSQGQRQLISIARAAVADPPAMILDEATSSIDTRTEEVVQEGMDALMRGRTVFVIAHRLSTVRNSDVIMVLDHGNIIERGTHDELIAQHGEYYQLYTGKLELE</sequence>
<evidence type="ECO:0000256" key="12">
    <source>
        <dbReference type="SAM" id="Phobius"/>
    </source>
</evidence>
<comment type="function">
    <text evidence="8">ABC transporter involved in fatty acid import. Transmembrane domains (TMD) form a pore in the membrane and the ATP-binding domain (NBD) is responsible for energy generation.</text>
</comment>
<keyword evidence="4" id="KW-0547">Nucleotide-binding</keyword>
<dbReference type="Gene3D" id="3.40.50.300">
    <property type="entry name" value="P-loop containing nucleotide triphosphate hydrolases"/>
    <property type="match status" value="1"/>
</dbReference>
<dbReference type="InterPro" id="IPR017871">
    <property type="entry name" value="ABC_transporter-like_CS"/>
</dbReference>
<dbReference type="InterPro" id="IPR039421">
    <property type="entry name" value="Type_1_exporter"/>
</dbReference>
<keyword evidence="15" id="KW-0378">Hydrolase</keyword>
<evidence type="ECO:0000256" key="1">
    <source>
        <dbReference type="ARBA" id="ARBA00004651"/>
    </source>
</evidence>
<feature type="compositionally biased region" description="Polar residues" evidence="11">
    <location>
        <begin position="32"/>
        <end position="43"/>
    </location>
</feature>
<keyword evidence="7 12" id="KW-0472">Membrane</keyword>
<dbReference type="EMBL" id="JGYP01000002">
    <property type="protein sequence ID" value="KFI45718.1"/>
    <property type="molecule type" value="Genomic_DNA"/>
</dbReference>
<dbReference type="AlphaFoldDB" id="A0A086ZGR8"/>
<dbReference type="Pfam" id="PF00005">
    <property type="entry name" value="ABC_tran"/>
    <property type="match status" value="1"/>
</dbReference>
<evidence type="ECO:0000256" key="11">
    <source>
        <dbReference type="SAM" id="MobiDB-lite"/>
    </source>
</evidence>
<dbReference type="CDD" id="cd03254">
    <property type="entry name" value="ABCC_Glucan_exporter_like"/>
    <property type="match status" value="1"/>
</dbReference>
<comment type="subcellular location">
    <subcellularLocation>
        <location evidence="1">Cell membrane</location>
        <topology evidence="1">Multi-pass membrane protein</topology>
    </subcellularLocation>
</comment>
<feature type="domain" description="ABC transporter" evidence="13">
    <location>
        <begin position="474"/>
        <end position="708"/>
    </location>
</feature>
<dbReference type="InterPro" id="IPR027417">
    <property type="entry name" value="P-loop_NTPase"/>
</dbReference>
<dbReference type="CDD" id="cd18547">
    <property type="entry name" value="ABC_6TM_Tm288_like"/>
    <property type="match status" value="1"/>
</dbReference>
<dbReference type="STRING" id="1437606.BBOH_0519"/>
<protein>
    <recommendedName>
        <fullName evidence="10">Fatty acid ABC transporter ATP-binding/permease protein</fullName>
    </recommendedName>
</protein>
<gene>
    <name evidence="15" type="ORF">BBOH_0519</name>
</gene>
<evidence type="ECO:0000256" key="6">
    <source>
        <dbReference type="ARBA" id="ARBA00022989"/>
    </source>
</evidence>
<feature type="transmembrane region" description="Helical" evidence="12">
    <location>
        <begin position="318"/>
        <end position="336"/>
    </location>
</feature>
<dbReference type="GO" id="GO:0015421">
    <property type="term" value="F:ABC-type oligopeptide transporter activity"/>
    <property type="evidence" value="ECO:0007669"/>
    <property type="project" value="TreeGrafter"/>
</dbReference>
<dbReference type="SMART" id="SM00382">
    <property type="entry name" value="AAA"/>
    <property type="match status" value="1"/>
</dbReference>
<evidence type="ECO:0000259" key="13">
    <source>
        <dbReference type="PROSITE" id="PS50893"/>
    </source>
</evidence>
<evidence type="ECO:0000256" key="2">
    <source>
        <dbReference type="ARBA" id="ARBA00022448"/>
    </source>
</evidence>
<feature type="compositionally biased region" description="Polar residues" evidence="11">
    <location>
        <begin position="7"/>
        <end position="18"/>
    </location>
</feature>
<dbReference type="PROSITE" id="PS50929">
    <property type="entry name" value="ABC_TM1F"/>
    <property type="match status" value="1"/>
</dbReference>
<feature type="transmembrane region" description="Helical" evidence="12">
    <location>
        <begin position="226"/>
        <end position="243"/>
    </location>
</feature>
<comment type="similarity">
    <text evidence="9">Belongs to the ABC transporter superfamily. Lipid exporter (TC 3.A.1.106) family.</text>
</comment>
<dbReference type="GO" id="GO:0005886">
    <property type="term" value="C:plasma membrane"/>
    <property type="evidence" value="ECO:0007669"/>
    <property type="project" value="UniProtKB-SubCell"/>
</dbReference>
<accession>A0A086ZGR8</accession>
<dbReference type="Gene3D" id="1.20.1560.10">
    <property type="entry name" value="ABC transporter type 1, transmembrane domain"/>
    <property type="match status" value="2"/>
</dbReference>
<dbReference type="FunFam" id="3.40.50.300:FF:000287">
    <property type="entry name" value="Multidrug ABC transporter ATP-binding protein"/>
    <property type="match status" value="1"/>
</dbReference>
<dbReference type="InterPro" id="IPR011527">
    <property type="entry name" value="ABC1_TM_dom"/>
</dbReference>
<dbReference type="InterPro" id="IPR003439">
    <property type="entry name" value="ABC_transporter-like_ATP-bd"/>
</dbReference>
<proteinExistence type="inferred from homology"/>
<dbReference type="eggNOG" id="COG1132">
    <property type="taxonomic scope" value="Bacteria"/>
</dbReference>
<evidence type="ECO:0000259" key="14">
    <source>
        <dbReference type="PROSITE" id="PS50929"/>
    </source>
</evidence>
<reference evidence="15 16" key="1">
    <citation type="submission" date="2014-03" db="EMBL/GenBank/DDBJ databases">
        <title>Genomics of Bifidobacteria.</title>
        <authorList>
            <person name="Ventura M."/>
            <person name="Milani C."/>
            <person name="Lugli G.A."/>
        </authorList>
    </citation>
    <scope>NUCLEOTIDE SEQUENCE [LARGE SCALE GENOMIC DNA]</scope>
    <source>
        <strain evidence="15 16">DSM 22767</strain>
    </source>
</reference>
<dbReference type="PANTHER" id="PTHR43394">
    <property type="entry name" value="ATP-DEPENDENT PERMEASE MDL1, MITOCHONDRIAL"/>
    <property type="match status" value="1"/>
</dbReference>
<evidence type="ECO:0000256" key="7">
    <source>
        <dbReference type="ARBA" id="ARBA00023136"/>
    </source>
</evidence>
<keyword evidence="2" id="KW-0813">Transport</keyword>
<feature type="transmembrane region" description="Helical" evidence="12">
    <location>
        <begin position="74"/>
        <end position="94"/>
    </location>
</feature>
<organism evidence="15 16">
    <name type="scientific">Bifidobacterium bohemicum DSM 22767</name>
    <dbReference type="NCBI Taxonomy" id="1437606"/>
    <lineage>
        <taxon>Bacteria</taxon>
        <taxon>Bacillati</taxon>
        <taxon>Actinomycetota</taxon>
        <taxon>Actinomycetes</taxon>
        <taxon>Bifidobacteriales</taxon>
        <taxon>Bifidobacteriaceae</taxon>
        <taxon>Bifidobacterium</taxon>
    </lineage>
</organism>
<feature type="region of interest" description="Disordered" evidence="11">
    <location>
        <begin position="1"/>
        <end position="57"/>
    </location>
</feature>
<dbReference type="GO" id="GO:0005524">
    <property type="term" value="F:ATP binding"/>
    <property type="evidence" value="ECO:0007669"/>
    <property type="project" value="UniProtKB-KW"/>
</dbReference>
<feature type="transmembrane region" description="Helical" evidence="12">
    <location>
        <begin position="203"/>
        <end position="220"/>
    </location>
</feature>
<feature type="domain" description="ABC transmembrane type-1" evidence="14">
    <location>
        <begin position="79"/>
        <end position="377"/>
    </location>
</feature>
<evidence type="ECO:0000256" key="4">
    <source>
        <dbReference type="ARBA" id="ARBA00022741"/>
    </source>
</evidence>
<evidence type="ECO:0000256" key="9">
    <source>
        <dbReference type="ARBA" id="ARBA00061644"/>
    </source>
</evidence>
<dbReference type="PROSITE" id="PS00211">
    <property type="entry name" value="ABC_TRANSPORTER_1"/>
    <property type="match status" value="1"/>
</dbReference>
<keyword evidence="16" id="KW-1185">Reference proteome</keyword>
<dbReference type="InterPro" id="IPR003593">
    <property type="entry name" value="AAA+_ATPase"/>
</dbReference>
<comment type="caution">
    <text evidence="15">The sequence shown here is derived from an EMBL/GenBank/DDBJ whole genome shotgun (WGS) entry which is preliminary data.</text>
</comment>
<dbReference type="PROSITE" id="PS50893">
    <property type="entry name" value="ABC_TRANSPORTER_2"/>
    <property type="match status" value="1"/>
</dbReference>
<dbReference type="InterPro" id="IPR036640">
    <property type="entry name" value="ABC1_TM_sf"/>
</dbReference>
<evidence type="ECO:0000256" key="8">
    <source>
        <dbReference type="ARBA" id="ARBA00055053"/>
    </source>
</evidence>
<name>A0A086ZGR8_9BIFI</name>
<evidence type="ECO:0000313" key="15">
    <source>
        <dbReference type="EMBL" id="KFI45718.1"/>
    </source>
</evidence>
<dbReference type="GO" id="GO:0016887">
    <property type="term" value="F:ATP hydrolysis activity"/>
    <property type="evidence" value="ECO:0007669"/>
    <property type="project" value="InterPro"/>
</dbReference>
<evidence type="ECO:0000256" key="5">
    <source>
        <dbReference type="ARBA" id="ARBA00022840"/>
    </source>
</evidence>
<dbReference type="Proteomes" id="UP000029096">
    <property type="component" value="Unassembled WGS sequence"/>
</dbReference>
<evidence type="ECO:0000313" key="16">
    <source>
        <dbReference type="Proteomes" id="UP000029096"/>
    </source>
</evidence>
<keyword evidence="6 12" id="KW-1133">Transmembrane helix</keyword>
<dbReference type="Pfam" id="PF00664">
    <property type="entry name" value="ABC_membrane"/>
    <property type="match status" value="1"/>
</dbReference>
<dbReference type="SUPFAM" id="SSF52540">
    <property type="entry name" value="P-loop containing nucleoside triphosphate hydrolases"/>
    <property type="match status" value="1"/>
</dbReference>
<evidence type="ECO:0000256" key="10">
    <source>
        <dbReference type="ARBA" id="ARBA00071747"/>
    </source>
</evidence>
<dbReference type="PANTHER" id="PTHR43394:SF1">
    <property type="entry name" value="ATP-BINDING CASSETTE SUB-FAMILY B MEMBER 10, MITOCHONDRIAL"/>
    <property type="match status" value="1"/>
</dbReference>
<dbReference type="SUPFAM" id="SSF90123">
    <property type="entry name" value="ABC transporter transmembrane region"/>
    <property type="match status" value="1"/>
</dbReference>